<keyword evidence="4" id="KW-1185">Reference proteome</keyword>
<dbReference type="Proteomes" id="UP001149607">
    <property type="component" value="Chromosome"/>
</dbReference>
<name>A0A9X4IA24_9NEIS</name>
<reference evidence="3" key="2">
    <citation type="submission" date="2024-02" db="EMBL/GenBank/DDBJ databases">
        <title>Neisseria leonii sp. nov.</title>
        <authorList>
            <person name="Boutroux M."/>
            <person name="Favre-Rochex S."/>
            <person name="Gorgette O."/>
            <person name="Touak G."/>
            <person name="Muhle E."/>
            <person name="Chesneau O."/>
            <person name="Clermont D."/>
            <person name="Rahi P."/>
        </authorList>
    </citation>
    <scope>NUCLEOTIDE SEQUENCE</scope>
    <source>
        <strain evidence="3">51.81</strain>
    </source>
</reference>
<feature type="signal peptide" evidence="1">
    <location>
        <begin position="1"/>
        <end position="25"/>
    </location>
</feature>
<protein>
    <submittedName>
        <fullName evidence="2">DUF4442 domain-containing protein</fullName>
    </submittedName>
</protein>
<evidence type="ECO:0000313" key="4">
    <source>
        <dbReference type="Proteomes" id="UP001149607"/>
    </source>
</evidence>
<sequence length="164" mass="19015">MLRRRFRHPRLARLMLNLWPPLLLSGIQVTELSDDFRRMKTRLKNWPGTRNLHGAQFGGNLFALTDAAYAIMLNHMIGDQYYVWDKSAHIDFIRPGRGEVSIECVLTDDMMADIYRHTADGGKYLPEYEVVIKDKAGETVAVARRTLYIRLKPEFRPQKNAPVQ</sequence>
<dbReference type="CDD" id="cd03443">
    <property type="entry name" value="PaaI_thioesterase"/>
    <property type="match status" value="1"/>
</dbReference>
<accession>A0A9X4IA24</accession>
<feature type="chain" id="PRO_5042786871" evidence="1">
    <location>
        <begin position="26"/>
        <end position="164"/>
    </location>
</feature>
<gene>
    <name evidence="2" type="ORF">ORY91_000338</name>
    <name evidence="3" type="ORF">V9W64_01060</name>
</gene>
<dbReference type="EMBL" id="CP146598">
    <property type="protein sequence ID" value="WWY03372.1"/>
    <property type="molecule type" value="Genomic_DNA"/>
</dbReference>
<dbReference type="AlphaFoldDB" id="A0A9X4IA24"/>
<evidence type="ECO:0000313" key="2">
    <source>
        <dbReference type="EMBL" id="MDD9326965.1"/>
    </source>
</evidence>
<keyword evidence="1" id="KW-0732">Signal</keyword>
<reference evidence="2" key="1">
    <citation type="submission" date="2022-10" db="EMBL/GenBank/DDBJ databases">
        <authorList>
            <person name="Boutroux M."/>
        </authorList>
    </citation>
    <scope>NUCLEOTIDE SEQUENCE</scope>
    <source>
        <strain evidence="2">51.81</strain>
    </source>
</reference>
<dbReference type="Pfam" id="PF14539">
    <property type="entry name" value="DUF4442"/>
    <property type="match status" value="1"/>
</dbReference>
<dbReference type="InterPro" id="IPR029069">
    <property type="entry name" value="HotDog_dom_sf"/>
</dbReference>
<dbReference type="EMBL" id="JAPQFL010000001">
    <property type="protein sequence ID" value="MDD9326965.1"/>
    <property type="molecule type" value="Genomic_DNA"/>
</dbReference>
<evidence type="ECO:0000256" key="1">
    <source>
        <dbReference type="SAM" id="SignalP"/>
    </source>
</evidence>
<dbReference type="InterPro" id="IPR027961">
    <property type="entry name" value="DUF4442"/>
</dbReference>
<evidence type="ECO:0000313" key="3">
    <source>
        <dbReference type="EMBL" id="WWY03372.1"/>
    </source>
</evidence>
<proteinExistence type="predicted"/>
<dbReference type="RefSeq" id="WP_274584276.1">
    <property type="nucleotide sequence ID" value="NZ_CP145811.1"/>
</dbReference>
<dbReference type="Gene3D" id="3.10.129.10">
    <property type="entry name" value="Hotdog Thioesterase"/>
    <property type="match status" value="1"/>
</dbReference>
<dbReference type="SUPFAM" id="SSF54637">
    <property type="entry name" value="Thioesterase/thiol ester dehydrase-isomerase"/>
    <property type="match status" value="1"/>
</dbReference>
<organism evidence="2">
    <name type="scientific">Neisseria leonii</name>
    <dbReference type="NCBI Taxonomy" id="2995413"/>
    <lineage>
        <taxon>Bacteria</taxon>
        <taxon>Pseudomonadati</taxon>
        <taxon>Pseudomonadota</taxon>
        <taxon>Betaproteobacteria</taxon>
        <taxon>Neisseriales</taxon>
        <taxon>Neisseriaceae</taxon>
        <taxon>Neisseria</taxon>
    </lineage>
</organism>